<reference evidence="8" key="1">
    <citation type="journal article" date="2022" name="G3 (Bethesda)">
        <title>High quality genome of the basidiomycete yeast Dioszegia hungarica PDD-24b-2 isolated from cloud water.</title>
        <authorList>
            <person name="Jarrige D."/>
            <person name="Haridas S."/>
            <person name="Bleykasten-Grosshans C."/>
            <person name="Joly M."/>
            <person name="Nadalig T."/>
            <person name="Sancelme M."/>
            <person name="Vuilleumier S."/>
            <person name="Grigoriev I.V."/>
            <person name="Amato P."/>
            <person name="Bringel F."/>
        </authorList>
    </citation>
    <scope>NUCLEOTIDE SEQUENCE</scope>
    <source>
        <strain evidence="8">PDD-24b-2</strain>
    </source>
</reference>
<keyword evidence="3" id="KW-0645">Protease</keyword>
<dbReference type="GO" id="GO:0004843">
    <property type="term" value="F:cysteine-type deubiquitinase activity"/>
    <property type="evidence" value="ECO:0007669"/>
    <property type="project" value="UniProtKB-EC"/>
</dbReference>
<dbReference type="AlphaFoldDB" id="A0AA38H5H9"/>
<dbReference type="GO" id="GO:0006508">
    <property type="term" value="P:proteolysis"/>
    <property type="evidence" value="ECO:0007669"/>
    <property type="project" value="UniProtKB-KW"/>
</dbReference>
<evidence type="ECO:0000256" key="2">
    <source>
        <dbReference type="ARBA" id="ARBA00012759"/>
    </source>
</evidence>
<dbReference type="GO" id="GO:0043130">
    <property type="term" value="F:ubiquitin binding"/>
    <property type="evidence" value="ECO:0007669"/>
    <property type="project" value="TreeGrafter"/>
</dbReference>
<keyword evidence="5" id="KW-0378">Hydrolase</keyword>
<dbReference type="InterPro" id="IPR038765">
    <property type="entry name" value="Papain-like_cys_pep_sf"/>
</dbReference>
<dbReference type="Pfam" id="PF10275">
    <property type="entry name" value="Peptidase_C65"/>
    <property type="match status" value="1"/>
</dbReference>
<dbReference type="Gene3D" id="1.20.1300.20">
    <property type="entry name" value="Peptidase C65 Otubain, subdomain 2"/>
    <property type="match status" value="1"/>
</dbReference>
<keyword evidence="4" id="KW-0833">Ubl conjugation pathway</keyword>
<dbReference type="PANTHER" id="PTHR12931">
    <property type="entry name" value="UBIQUITIN THIOLESTERASE PROTEIN OTUB"/>
    <property type="match status" value="1"/>
</dbReference>
<dbReference type="GO" id="GO:0071108">
    <property type="term" value="P:protein K48-linked deubiquitination"/>
    <property type="evidence" value="ECO:0007669"/>
    <property type="project" value="TreeGrafter"/>
</dbReference>
<dbReference type="RefSeq" id="XP_052943774.1">
    <property type="nucleotide sequence ID" value="XM_053085737.1"/>
</dbReference>
<evidence type="ECO:0000313" key="8">
    <source>
        <dbReference type="EMBL" id="KAI9633997.1"/>
    </source>
</evidence>
<dbReference type="Gene3D" id="3.30.200.60">
    <property type="entry name" value="Peptidase C65 Otubain, subdomain 1"/>
    <property type="match status" value="1"/>
</dbReference>
<organism evidence="8 9">
    <name type="scientific">Dioszegia hungarica</name>
    <dbReference type="NCBI Taxonomy" id="4972"/>
    <lineage>
        <taxon>Eukaryota</taxon>
        <taxon>Fungi</taxon>
        <taxon>Dikarya</taxon>
        <taxon>Basidiomycota</taxon>
        <taxon>Agaricomycotina</taxon>
        <taxon>Tremellomycetes</taxon>
        <taxon>Tremellales</taxon>
        <taxon>Bulleribasidiaceae</taxon>
        <taxon>Dioszegia</taxon>
    </lineage>
</organism>
<dbReference type="Proteomes" id="UP001164286">
    <property type="component" value="Unassembled WGS sequence"/>
</dbReference>
<dbReference type="CDD" id="cd22749">
    <property type="entry name" value="Otubain_C65"/>
    <property type="match status" value="1"/>
</dbReference>
<evidence type="ECO:0000256" key="1">
    <source>
        <dbReference type="ARBA" id="ARBA00000707"/>
    </source>
</evidence>
<dbReference type="PROSITE" id="PS50802">
    <property type="entry name" value="OTU"/>
    <property type="match status" value="1"/>
</dbReference>
<accession>A0AA38H5H9</accession>
<dbReference type="SUPFAM" id="SSF54001">
    <property type="entry name" value="Cysteine proteinases"/>
    <property type="match status" value="1"/>
</dbReference>
<evidence type="ECO:0000256" key="4">
    <source>
        <dbReference type="ARBA" id="ARBA00022786"/>
    </source>
</evidence>
<dbReference type="GO" id="GO:0005634">
    <property type="term" value="C:nucleus"/>
    <property type="evidence" value="ECO:0007669"/>
    <property type="project" value="TreeGrafter"/>
</dbReference>
<dbReference type="PANTHER" id="PTHR12931:SF15">
    <property type="entry name" value="UBIQUITIN THIOESTERASE OTUBAIN-LIKE"/>
    <property type="match status" value="1"/>
</dbReference>
<dbReference type="GeneID" id="77724938"/>
<comment type="catalytic activity">
    <reaction evidence="1">
        <text>Thiol-dependent hydrolysis of ester, thioester, amide, peptide and isopeptide bonds formed by the C-terminal Gly of ubiquitin (a 76-residue protein attached to proteins as an intracellular targeting signal).</text>
        <dbReference type="EC" id="3.4.19.12"/>
    </reaction>
</comment>
<dbReference type="InterPro" id="IPR042467">
    <property type="entry name" value="Peptidase_C65_otubain_sub2"/>
</dbReference>
<evidence type="ECO:0000259" key="7">
    <source>
        <dbReference type="PROSITE" id="PS50802"/>
    </source>
</evidence>
<dbReference type="InterPro" id="IPR019400">
    <property type="entry name" value="Peptidase_C65_otubain"/>
</dbReference>
<evidence type="ECO:0000256" key="6">
    <source>
        <dbReference type="ARBA" id="ARBA00022807"/>
    </source>
</evidence>
<name>A0AA38H5H9_9TREE</name>
<proteinExistence type="predicted"/>
<evidence type="ECO:0000313" key="9">
    <source>
        <dbReference type="Proteomes" id="UP001164286"/>
    </source>
</evidence>
<comment type="caution">
    <text evidence="8">The sequence shown here is derived from an EMBL/GenBank/DDBJ whole genome shotgun (WGS) entry which is preliminary data.</text>
</comment>
<keyword evidence="9" id="KW-1185">Reference proteome</keyword>
<dbReference type="EC" id="3.4.19.12" evidence="2"/>
<dbReference type="InterPro" id="IPR003323">
    <property type="entry name" value="OTU_dom"/>
</dbReference>
<gene>
    <name evidence="8" type="ORF">MKK02DRAFT_17135</name>
</gene>
<dbReference type="InterPro" id="IPR042468">
    <property type="entry name" value="Peptidase_C65_otubain_sub1"/>
</dbReference>
<evidence type="ECO:0000256" key="5">
    <source>
        <dbReference type="ARBA" id="ARBA00022801"/>
    </source>
</evidence>
<keyword evidence="6" id="KW-0788">Thiol protease</keyword>
<dbReference type="EMBL" id="JAKWFO010000008">
    <property type="protein sequence ID" value="KAI9633997.1"/>
    <property type="molecule type" value="Genomic_DNA"/>
</dbReference>
<sequence>MSTLTDQEIMKLVEGMGQEDVTNKPLISAPVPLLVIREEYQNGSVQVLKKLDWLQEQGWDQVWRARGDGDCFYRSFTIAYLLRILHDAYSATAADQALETVSKAMPSMKSCGFDMELAQDFIDPFLDILRSFKAKDTADRPSEYSLIQLLQDPERSNSIVVALRLVTSAYIRTHADQFAPFLFHPITFEQLDENEFCRSEVEPCGKEADQVQITALSEALDVGVRIAYLDRSDVGAGGDGGDVINWVESGKVGERPLTLLYR</sequence>
<evidence type="ECO:0000256" key="3">
    <source>
        <dbReference type="ARBA" id="ARBA00022670"/>
    </source>
</evidence>
<protein>
    <recommendedName>
        <fullName evidence="2">ubiquitinyl hydrolase 1</fullName>
        <ecNumber evidence="2">3.4.19.12</ecNumber>
    </recommendedName>
</protein>
<feature type="domain" description="OTU" evidence="7">
    <location>
        <begin position="60"/>
        <end position="262"/>
    </location>
</feature>